<dbReference type="OrthoDB" id="3493141at2"/>
<dbReference type="PANTHER" id="PTHR43324">
    <property type="match status" value="1"/>
</dbReference>
<keyword evidence="5" id="KW-1185">Reference proteome</keyword>
<dbReference type="PROSITE" id="PS51918">
    <property type="entry name" value="RADICAL_SAM"/>
    <property type="match status" value="1"/>
</dbReference>
<evidence type="ECO:0000313" key="5">
    <source>
        <dbReference type="Proteomes" id="UP000007161"/>
    </source>
</evidence>
<dbReference type="RefSeq" id="WP_014296391.1">
    <property type="nucleotide sequence ID" value="NC_016751.1"/>
</dbReference>
<organism evidence="4 5">
    <name type="scientific">Marinitoga piezophila (strain DSM 14283 / JCM 11233 / KA3)</name>
    <dbReference type="NCBI Taxonomy" id="443254"/>
    <lineage>
        <taxon>Bacteria</taxon>
        <taxon>Thermotogati</taxon>
        <taxon>Thermotogota</taxon>
        <taxon>Thermotogae</taxon>
        <taxon>Petrotogales</taxon>
        <taxon>Petrotogaceae</taxon>
        <taxon>Marinitoga</taxon>
    </lineage>
</organism>
<dbReference type="GO" id="GO:0051536">
    <property type="term" value="F:iron-sulfur cluster binding"/>
    <property type="evidence" value="ECO:0007669"/>
    <property type="project" value="InterPro"/>
</dbReference>
<dbReference type="SUPFAM" id="SSF81585">
    <property type="entry name" value="PsbU/PolX domain-like"/>
    <property type="match status" value="1"/>
</dbReference>
<keyword evidence="1" id="KW-0227">DNA damage</keyword>
<dbReference type="KEGG" id="mpz:Marpi_0903"/>
<evidence type="ECO:0000256" key="2">
    <source>
        <dbReference type="ARBA" id="ARBA00023204"/>
    </source>
</evidence>
<keyword evidence="2" id="KW-0234">DNA repair</keyword>
<dbReference type="Gene3D" id="3.80.30.20">
    <property type="entry name" value="tm_1862 like domain"/>
    <property type="match status" value="1"/>
</dbReference>
<dbReference type="Proteomes" id="UP000007161">
    <property type="component" value="Chromosome"/>
</dbReference>
<dbReference type="PANTHER" id="PTHR43324:SF1">
    <property type="entry name" value="RADICAL SAM CORE DOMAIN-CONTAINING PROTEIN"/>
    <property type="match status" value="1"/>
</dbReference>
<accession>H2J7C7</accession>
<dbReference type="InterPro" id="IPR003583">
    <property type="entry name" value="Hlx-hairpin-Hlx_DNA-bd_motif"/>
</dbReference>
<dbReference type="Pfam" id="PF00633">
    <property type="entry name" value="HHH"/>
    <property type="match status" value="1"/>
</dbReference>
<evidence type="ECO:0000313" key="4">
    <source>
        <dbReference type="EMBL" id="AEX85319.1"/>
    </source>
</evidence>
<dbReference type="InterPro" id="IPR000445">
    <property type="entry name" value="HhH_motif"/>
</dbReference>
<evidence type="ECO:0000259" key="3">
    <source>
        <dbReference type="PROSITE" id="PS51918"/>
    </source>
</evidence>
<evidence type="ECO:0000256" key="1">
    <source>
        <dbReference type="ARBA" id="ARBA00022763"/>
    </source>
</evidence>
<dbReference type="InterPro" id="IPR023404">
    <property type="entry name" value="rSAM_horseshoe"/>
</dbReference>
<dbReference type="AlphaFoldDB" id="H2J7C7"/>
<name>H2J7C7_MARPK</name>
<dbReference type="SMART" id="SM00729">
    <property type="entry name" value="Elp3"/>
    <property type="match status" value="1"/>
</dbReference>
<dbReference type="SMART" id="SM00278">
    <property type="entry name" value="HhH1"/>
    <property type="match status" value="1"/>
</dbReference>
<reference evidence="5" key="2">
    <citation type="submission" date="2012-01" db="EMBL/GenBank/DDBJ databases">
        <title>Complete sequence of chromosome of Marinitoga piezophila KA3.</title>
        <authorList>
            <person name="Lucas S."/>
            <person name="Han J."/>
            <person name="Lapidus A."/>
            <person name="Cheng J.-F."/>
            <person name="Goodwin L."/>
            <person name="Pitluck S."/>
            <person name="Peters L."/>
            <person name="Mikhailova N."/>
            <person name="Teshima H."/>
            <person name="Detter J.C."/>
            <person name="Han C."/>
            <person name="Tapia R."/>
            <person name="Land M."/>
            <person name="Hauser L."/>
            <person name="Kyrpides N."/>
            <person name="Ivanova N."/>
            <person name="Pagani I."/>
            <person name="Jebbar M."/>
            <person name="Vannier P."/>
            <person name="Oger P."/>
            <person name="Cario A."/>
            <person name="Bartlett D."/>
            <person name="Noll K.M."/>
            <person name="Woyke T."/>
        </authorList>
    </citation>
    <scope>NUCLEOTIDE SEQUENCE [LARGE SCALE GENOMIC DNA]</scope>
    <source>
        <strain evidence="5">DSM 14283 / JCM 11233 / KA3</strain>
    </source>
</reference>
<dbReference type="InterPro" id="IPR058240">
    <property type="entry name" value="rSAM_sf"/>
</dbReference>
<dbReference type="InterPro" id="IPR006638">
    <property type="entry name" value="Elp3/MiaA/NifB-like_rSAM"/>
</dbReference>
<proteinExistence type="predicted"/>
<dbReference type="SFLD" id="SFLDS00029">
    <property type="entry name" value="Radical_SAM"/>
    <property type="match status" value="1"/>
</dbReference>
<dbReference type="GO" id="GO:0140097">
    <property type="term" value="F:catalytic activity, acting on DNA"/>
    <property type="evidence" value="ECO:0007669"/>
    <property type="project" value="UniProtKB-ARBA"/>
</dbReference>
<gene>
    <name evidence="4" type="ordered locus">Marpi_0903</name>
</gene>
<dbReference type="SUPFAM" id="SSF102114">
    <property type="entry name" value="Radical SAM enzymes"/>
    <property type="match status" value="1"/>
</dbReference>
<dbReference type="HOGENOM" id="CLU_533842_0_0_0"/>
<dbReference type="GO" id="GO:0003677">
    <property type="term" value="F:DNA binding"/>
    <property type="evidence" value="ECO:0007669"/>
    <property type="project" value="InterPro"/>
</dbReference>
<protein>
    <submittedName>
        <fullName evidence="4">Putative Fe-S oxidoreductase</fullName>
    </submittedName>
</protein>
<dbReference type="GO" id="GO:0016787">
    <property type="term" value="F:hydrolase activity"/>
    <property type="evidence" value="ECO:0007669"/>
    <property type="project" value="UniProtKB-ARBA"/>
</dbReference>
<dbReference type="SFLD" id="SFLDG01082">
    <property type="entry name" value="B12-binding_domain_containing"/>
    <property type="match status" value="1"/>
</dbReference>
<dbReference type="InterPro" id="IPR007197">
    <property type="entry name" value="rSAM"/>
</dbReference>
<reference evidence="4 5" key="1">
    <citation type="journal article" date="2012" name="J. Bacteriol.">
        <title>Complete Genome Sequence of the Thermophilic, Piezophilic, Heterotrophic Bacterium Marinitoga piezophila KA3.</title>
        <authorList>
            <person name="Lucas S."/>
            <person name="Han J."/>
            <person name="Lapidus A."/>
            <person name="Cheng J.F."/>
            <person name="Goodwin L.A."/>
            <person name="Pitluck S."/>
            <person name="Peters L."/>
            <person name="Mikhailova N."/>
            <person name="Teshima H."/>
            <person name="Detter J.C."/>
            <person name="Han C."/>
            <person name="Tapia R."/>
            <person name="Land M."/>
            <person name="Hauser L."/>
            <person name="Kyrpides N.C."/>
            <person name="Ivanova N."/>
            <person name="Pagani I."/>
            <person name="Vannier P."/>
            <person name="Oger P."/>
            <person name="Bartlett D.H."/>
            <person name="Noll K.M."/>
            <person name="Woyke T."/>
            <person name="Jebbar M."/>
        </authorList>
    </citation>
    <scope>NUCLEOTIDE SEQUENCE [LARGE SCALE GENOMIC DNA]</scope>
    <source>
        <strain evidence="5">DSM 14283 / JCM 11233 / KA3</strain>
    </source>
</reference>
<dbReference type="Gene3D" id="1.10.150.320">
    <property type="entry name" value="Photosystem II 12 kDa extrinsic protein"/>
    <property type="match status" value="1"/>
</dbReference>
<dbReference type="Pfam" id="PF04055">
    <property type="entry name" value="Radical_SAM"/>
    <property type="match status" value="1"/>
</dbReference>
<dbReference type="STRING" id="443254.Marpi_0903"/>
<dbReference type="eggNOG" id="COG1031">
    <property type="taxonomic scope" value="Bacteria"/>
</dbReference>
<sequence>MKAVIIDGYVDEPAILGVPPYVSPYVRYAAGALYYHEIDVDYYTIDQVRDKDLWQSFNHYEYLIIIGGVTVPGHYMGGTPISLTEIDKLFSKNREPLKVLGGSIVKGYTLKGGKAAIPVNPDNVDFIVNGDIEKFLYVYPVSDDYNLNDKSDYDLISKIAPLGAQILKQHPRYPDIIAEMDLSRGCERTNGFCSFCTEPLISGKYRERPLEDLLIEMKAIADVGVKNFRFGRAANFLAYGSKLNNGKPNIPLFQELYSEAVKFAEILHTDNANPAYIIKHKNDIKKLLEIIVKYNTAGDILSFGVESFDENVVRKNRVDIFPEESIEAIRIVNEVGGIRDENGIPKLLPGINLLFGLIGETKETFEINKRYLERIMKEDLLVRRINVRQAMAFPGTLLFKEKPKQHKKEFRKFKEYMESYNHEMLKKVFPMGSILKNVIIEEIRGKISFGRQIGTYPIKTGIIGNFNIFEKTDAIVIDHGARSITALKYPFDINNANINELSAIPGIGKKTAEKIVLSKPITDISKLEIDDTAKRKISFLIKNGSIIKSV</sequence>
<dbReference type="EMBL" id="CP003257">
    <property type="protein sequence ID" value="AEX85319.1"/>
    <property type="molecule type" value="Genomic_DNA"/>
</dbReference>
<dbReference type="GO" id="GO:0006281">
    <property type="term" value="P:DNA repair"/>
    <property type="evidence" value="ECO:0007669"/>
    <property type="project" value="UniProtKB-KW"/>
</dbReference>
<feature type="domain" description="Radical SAM core" evidence="3">
    <location>
        <begin position="172"/>
        <end position="423"/>
    </location>
</feature>
<dbReference type="CDD" id="cd01335">
    <property type="entry name" value="Radical_SAM"/>
    <property type="match status" value="1"/>
</dbReference>